<dbReference type="SUPFAM" id="SSF55174">
    <property type="entry name" value="Alpha-L RNA-binding motif"/>
    <property type="match status" value="1"/>
</dbReference>
<dbReference type="CDD" id="cd00165">
    <property type="entry name" value="S4"/>
    <property type="match status" value="1"/>
</dbReference>
<protein>
    <submittedName>
        <fullName evidence="4">RNA-binding S4 domain-containing protein</fullName>
    </submittedName>
</protein>
<dbReference type="EMBL" id="JASMWN010000001">
    <property type="protein sequence ID" value="MDU9002713.1"/>
    <property type="molecule type" value="Genomic_DNA"/>
</dbReference>
<dbReference type="RefSeq" id="WP_316772912.1">
    <property type="nucleotide sequence ID" value="NZ_JASMWN010000001.1"/>
</dbReference>
<dbReference type="Gene3D" id="3.10.290.10">
    <property type="entry name" value="RNA-binding S4 domain"/>
    <property type="match status" value="1"/>
</dbReference>
<reference evidence="5" key="1">
    <citation type="submission" date="2023-05" db="EMBL/GenBank/DDBJ databases">
        <title>Sedimentitalea sp. nov. JM2-8.</title>
        <authorList>
            <person name="Huang J."/>
        </authorList>
    </citation>
    <scope>NUCLEOTIDE SEQUENCE [LARGE SCALE GENOMIC DNA]</scope>
    <source>
        <strain evidence="5">KHS03</strain>
    </source>
</reference>
<proteinExistence type="predicted"/>
<keyword evidence="5" id="KW-1185">Reference proteome</keyword>
<dbReference type="Pfam" id="PF01479">
    <property type="entry name" value="S4"/>
    <property type="match status" value="1"/>
</dbReference>
<accession>A0ABU3V9E2</accession>
<dbReference type="Proteomes" id="UP001255416">
    <property type="component" value="Unassembled WGS sequence"/>
</dbReference>
<evidence type="ECO:0000256" key="1">
    <source>
        <dbReference type="PROSITE-ProRule" id="PRU00182"/>
    </source>
</evidence>
<sequence length="125" mass="14026">MSDTQPDKQRLDKWLWHARFFKTRTLSAKQVSGGHVRVNGERTVKPAYGIAPGDILAFAQARRARVIKIVELGVRRGPADEAQALYDDLAPPEPREPLPERVGERPTKKDRRALDALRGGQDGDF</sequence>
<dbReference type="SMART" id="SM00363">
    <property type="entry name" value="S4"/>
    <property type="match status" value="1"/>
</dbReference>
<organism evidence="4 5">
    <name type="scientific">Sedimentitalea todarodis</name>
    <dbReference type="NCBI Taxonomy" id="1631240"/>
    <lineage>
        <taxon>Bacteria</taxon>
        <taxon>Pseudomonadati</taxon>
        <taxon>Pseudomonadota</taxon>
        <taxon>Alphaproteobacteria</taxon>
        <taxon>Rhodobacterales</taxon>
        <taxon>Paracoccaceae</taxon>
        <taxon>Sedimentitalea</taxon>
    </lineage>
</organism>
<evidence type="ECO:0000313" key="5">
    <source>
        <dbReference type="Proteomes" id="UP001255416"/>
    </source>
</evidence>
<feature type="domain" description="RNA-binding S4" evidence="3">
    <location>
        <begin position="9"/>
        <end position="73"/>
    </location>
</feature>
<comment type="caution">
    <text evidence="4">The sequence shown here is derived from an EMBL/GenBank/DDBJ whole genome shotgun (WGS) entry which is preliminary data.</text>
</comment>
<keyword evidence="1" id="KW-0694">RNA-binding</keyword>
<feature type="compositionally biased region" description="Basic and acidic residues" evidence="2">
    <location>
        <begin position="93"/>
        <end position="115"/>
    </location>
</feature>
<feature type="region of interest" description="Disordered" evidence="2">
    <location>
        <begin position="85"/>
        <end position="125"/>
    </location>
</feature>
<evidence type="ECO:0000259" key="3">
    <source>
        <dbReference type="SMART" id="SM00363"/>
    </source>
</evidence>
<gene>
    <name evidence="4" type="ORF">QO231_02460</name>
</gene>
<name>A0ABU3V9E2_9RHOB</name>
<dbReference type="PROSITE" id="PS50889">
    <property type="entry name" value="S4"/>
    <property type="match status" value="1"/>
</dbReference>
<evidence type="ECO:0000313" key="4">
    <source>
        <dbReference type="EMBL" id="MDU9002713.1"/>
    </source>
</evidence>
<evidence type="ECO:0000256" key="2">
    <source>
        <dbReference type="SAM" id="MobiDB-lite"/>
    </source>
</evidence>
<dbReference type="InterPro" id="IPR036986">
    <property type="entry name" value="S4_RNA-bd_sf"/>
</dbReference>
<dbReference type="InterPro" id="IPR002942">
    <property type="entry name" value="S4_RNA-bd"/>
</dbReference>